<dbReference type="Proteomes" id="UP000675781">
    <property type="component" value="Unassembled WGS sequence"/>
</dbReference>
<dbReference type="GO" id="GO:0016491">
    <property type="term" value="F:oxidoreductase activity"/>
    <property type="evidence" value="ECO:0007669"/>
    <property type="project" value="UniProtKB-KW"/>
</dbReference>
<dbReference type="SUPFAM" id="SSF52343">
    <property type="entry name" value="Ferredoxin reductase-like, C-terminal NADP-linked domain"/>
    <property type="match status" value="1"/>
</dbReference>
<dbReference type="InterPro" id="IPR017938">
    <property type="entry name" value="Riboflavin_synthase-like_b-brl"/>
</dbReference>
<dbReference type="InterPro" id="IPR017927">
    <property type="entry name" value="FAD-bd_FR_type"/>
</dbReference>
<evidence type="ECO:0000256" key="2">
    <source>
        <dbReference type="ARBA" id="ARBA00022630"/>
    </source>
</evidence>
<keyword evidence="3" id="KW-0001">2Fe-2S</keyword>
<dbReference type="CDD" id="cd06214">
    <property type="entry name" value="PA_degradation_oxidoreductase_like"/>
    <property type="match status" value="1"/>
</dbReference>
<dbReference type="InterPro" id="IPR006058">
    <property type="entry name" value="2Fe2S_fd_BS"/>
</dbReference>
<dbReference type="SUPFAM" id="SSF63380">
    <property type="entry name" value="Riboflavin synthase domain-like"/>
    <property type="match status" value="1"/>
</dbReference>
<dbReference type="InterPro" id="IPR012675">
    <property type="entry name" value="Beta-grasp_dom_sf"/>
</dbReference>
<keyword evidence="2" id="KW-0285">Flavoprotein</keyword>
<name>A0A941IU84_9ACTN</name>
<dbReference type="EMBL" id="JAGSOG010000088">
    <property type="protein sequence ID" value="MBR7835241.1"/>
    <property type="molecule type" value="Genomic_DNA"/>
</dbReference>
<keyword evidence="7" id="KW-0408">Iron</keyword>
<dbReference type="InterPro" id="IPR001433">
    <property type="entry name" value="OxRdtase_FAD/NAD-bd"/>
</dbReference>
<dbReference type="InterPro" id="IPR001041">
    <property type="entry name" value="2Fe-2S_ferredoxin-type"/>
</dbReference>
<dbReference type="PROSITE" id="PS00197">
    <property type="entry name" value="2FE2S_FER_1"/>
    <property type="match status" value="1"/>
</dbReference>
<feature type="domain" description="2Fe-2S ferredoxin-type" evidence="9">
    <location>
        <begin position="270"/>
        <end position="360"/>
    </location>
</feature>
<dbReference type="SUPFAM" id="SSF54292">
    <property type="entry name" value="2Fe-2S ferredoxin-like"/>
    <property type="match status" value="1"/>
</dbReference>
<evidence type="ECO:0000313" key="11">
    <source>
        <dbReference type="EMBL" id="MBR7835241.1"/>
    </source>
</evidence>
<sequence>MSLAFHPLRVAALDPFTPEAVRIVLEVPPELGEAYRYVAGQHVTVRYPVPAEGDDGEVRELRRSYSLCAAPTEQAPSTLQIAVKRSVPGGFGDYAVRKLAVGDRLDTLTPTGRFHAYPEPGTHHVAIVAGSGITPVYAILGDRLAHDRDSRVSIVFGNRTAADVMFLEDLADLKDRYGARLNLLHVLSREDRGIPLLSGRIDPVRLPELLAAIDAGPQDAYYLCGPTGMVESAREVLTGMGADRVRFELFESGPRRAPLPEAERKDVPAAALSVTLGGRTSACEMRPDDQSVLDAVLRARPDAPYSCTAGACGTCRAKVTSGSVEMTHDYALEEAEKAAGFVLTCQSMPTAERVELDFDA</sequence>
<reference evidence="11" key="1">
    <citation type="submission" date="2021-04" db="EMBL/GenBank/DDBJ databases">
        <title>Genome based classification of Actinospica acidithermotolerans sp. nov., an actinobacterium isolated from an Indonesian hot spring.</title>
        <authorList>
            <person name="Kusuma A.B."/>
            <person name="Putra K.E."/>
            <person name="Nafisah S."/>
            <person name="Loh J."/>
            <person name="Nouioui I."/>
            <person name="Goodfellow M."/>
        </authorList>
    </citation>
    <scope>NUCLEOTIDE SEQUENCE</scope>
    <source>
        <strain evidence="11">CSCA 57</strain>
    </source>
</reference>
<dbReference type="AlphaFoldDB" id="A0A941IU84"/>
<keyword evidence="5" id="KW-0274">FAD</keyword>
<evidence type="ECO:0000256" key="6">
    <source>
        <dbReference type="ARBA" id="ARBA00023002"/>
    </source>
</evidence>
<evidence type="ECO:0000256" key="7">
    <source>
        <dbReference type="ARBA" id="ARBA00023004"/>
    </source>
</evidence>
<keyword evidence="6" id="KW-0560">Oxidoreductase</keyword>
<protein>
    <submittedName>
        <fullName evidence="11">2Fe-2S iron-sulfur cluster binding domain-containing protein</fullName>
    </submittedName>
</protein>
<dbReference type="GO" id="GO:0050660">
    <property type="term" value="F:flavin adenine dinucleotide binding"/>
    <property type="evidence" value="ECO:0007669"/>
    <property type="project" value="TreeGrafter"/>
</dbReference>
<keyword evidence="4" id="KW-0479">Metal-binding</keyword>
<evidence type="ECO:0000256" key="5">
    <source>
        <dbReference type="ARBA" id="ARBA00022827"/>
    </source>
</evidence>
<dbReference type="PANTHER" id="PTHR47354">
    <property type="entry name" value="NADH OXIDOREDUCTASE HCR"/>
    <property type="match status" value="1"/>
</dbReference>
<evidence type="ECO:0000256" key="8">
    <source>
        <dbReference type="ARBA" id="ARBA00023014"/>
    </source>
</evidence>
<dbReference type="InterPro" id="IPR036010">
    <property type="entry name" value="2Fe-2S_ferredoxin-like_sf"/>
</dbReference>
<dbReference type="InterPro" id="IPR001709">
    <property type="entry name" value="Flavoprot_Pyr_Nucl_cyt_Rdtase"/>
</dbReference>
<gene>
    <name evidence="11" type="ORF">KDL01_18350</name>
</gene>
<dbReference type="Gene3D" id="3.10.20.30">
    <property type="match status" value="1"/>
</dbReference>
<proteinExistence type="predicted"/>
<dbReference type="Pfam" id="PF00175">
    <property type="entry name" value="NAD_binding_1"/>
    <property type="match status" value="1"/>
</dbReference>
<evidence type="ECO:0000256" key="4">
    <source>
        <dbReference type="ARBA" id="ARBA00022723"/>
    </source>
</evidence>
<keyword evidence="8" id="KW-0411">Iron-sulfur</keyword>
<keyword evidence="12" id="KW-1185">Reference proteome</keyword>
<feature type="domain" description="FAD-binding FR-type" evidence="10">
    <location>
        <begin position="3"/>
        <end position="117"/>
    </location>
</feature>
<dbReference type="PANTHER" id="PTHR47354:SF8">
    <property type="entry name" value="1,2-PHENYLACETYL-COA EPOXIDASE, SUBUNIT E"/>
    <property type="match status" value="1"/>
</dbReference>
<dbReference type="PROSITE" id="PS51384">
    <property type="entry name" value="FAD_FR"/>
    <property type="match status" value="1"/>
</dbReference>
<comment type="caution">
    <text evidence="11">The sequence shown here is derived from an EMBL/GenBank/DDBJ whole genome shotgun (WGS) entry which is preliminary data.</text>
</comment>
<accession>A0A941IU84</accession>
<evidence type="ECO:0000259" key="10">
    <source>
        <dbReference type="PROSITE" id="PS51384"/>
    </source>
</evidence>
<dbReference type="CDD" id="cd00207">
    <property type="entry name" value="fer2"/>
    <property type="match status" value="1"/>
</dbReference>
<dbReference type="Gene3D" id="3.40.50.80">
    <property type="entry name" value="Nucleotide-binding domain of ferredoxin-NADP reductase (FNR) module"/>
    <property type="match status" value="1"/>
</dbReference>
<comment type="cofactor">
    <cofactor evidence="1">
        <name>FAD</name>
        <dbReference type="ChEBI" id="CHEBI:57692"/>
    </cofactor>
</comment>
<dbReference type="InterPro" id="IPR039261">
    <property type="entry name" value="FNR_nucleotide-bd"/>
</dbReference>
<dbReference type="GO" id="GO:0046872">
    <property type="term" value="F:metal ion binding"/>
    <property type="evidence" value="ECO:0007669"/>
    <property type="project" value="UniProtKB-KW"/>
</dbReference>
<dbReference type="Pfam" id="PF00111">
    <property type="entry name" value="Fer2"/>
    <property type="match status" value="1"/>
</dbReference>
<evidence type="ECO:0000256" key="1">
    <source>
        <dbReference type="ARBA" id="ARBA00001974"/>
    </source>
</evidence>
<organism evidence="11 12">
    <name type="scientific">Actinospica durhamensis</name>
    <dbReference type="NCBI Taxonomy" id="1508375"/>
    <lineage>
        <taxon>Bacteria</taxon>
        <taxon>Bacillati</taxon>
        <taxon>Actinomycetota</taxon>
        <taxon>Actinomycetes</taxon>
        <taxon>Catenulisporales</taxon>
        <taxon>Actinospicaceae</taxon>
        <taxon>Actinospica</taxon>
    </lineage>
</organism>
<dbReference type="RefSeq" id="WP_212529735.1">
    <property type="nucleotide sequence ID" value="NZ_JAGSOG010000088.1"/>
</dbReference>
<dbReference type="GO" id="GO:0051537">
    <property type="term" value="F:2 iron, 2 sulfur cluster binding"/>
    <property type="evidence" value="ECO:0007669"/>
    <property type="project" value="UniProtKB-KW"/>
</dbReference>
<dbReference type="PRINTS" id="PR00371">
    <property type="entry name" value="FPNCR"/>
</dbReference>
<dbReference type="PROSITE" id="PS51085">
    <property type="entry name" value="2FE2S_FER_2"/>
    <property type="match status" value="1"/>
</dbReference>
<evidence type="ECO:0000256" key="3">
    <source>
        <dbReference type="ARBA" id="ARBA00022714"/>
    </source>
</evidence>
<evidence type="ECO:0000259" key="9">
    <source>
        <dbReference type="PROSITE" id="PS51085"/>
    </source>
</evidence>
<evidence type="ECO:0000313" key="12">
    <source>
        <dbReference type="Proteomes" id="UP000675781"/>
    </source>
</evidence>
<dbReference type="Gene3D" id="2.40.30.10">
    <property type="entry name" value="Translation factors"/>
    <property type="match status" value="1"/>
</dbReference>
<dbReference type="InterPro" id="IPR050415">
    <property type="entry name" value="MRET"/>
</dbReference>